<reference evidence="1 2" key="1">
    <citation type="journal article" date="2019" name="Nat. Ecol. Evol.">
        <title>Megaphylogeny resolves global patterns of mushroom evolution.</title>
        <authorList>
            <person name="Varga T."/>
            <person name="Krizsan K."/>
            <person name="Foldi C."/>
            <person name="Dima B."/>
            <person name="Sanchez-Garcia M."/>
            <person name="Sanchez-Ramirez S."/>
            <person name="Szollosi G.J."/>
            <person name="Szarkandi J.G."/>
            <person name="Papp V."/>
            <person name="Albert L."/>
            <person name="Andreopoulos W."/>
            <person name="Angelini C."/>
            <person name="Antonin V."/>
            <person name="Barry K.W."/>
            <person name="Bougher N.L."/>
            <person name="Buchanan P."/>
            <person name="Buyck B."/>
            <person name="Bense V."/>
            <person name="Catcheside P."/>
            <person name="Chovatia M."/>
            <person name="Cooper J."/>
            <person name="Damon W."/>
            <person name="Desjardin D."/>
            <person name="Finy P."/>
            <person name="Geml J."/>
            <person name="Haridas S."/>
            <person name="Hughes K."/>
            <person name="Justo A."/>
            <person name="Karasinski D."/>
            <person name="Kautmanova I."/>
            <person name="Kiss B."/>
            <person name="Kocsube S."/>
            <person name="Kotiranta H."/>
            <person name="LaButti K.M."/>
            <person name="Lechner B.E."/>
            <person name="Liimatainen K."/>
            <person name="Lipzen A."/>
            <person name="Lukacs Z."/>
            <person name="Mihaltcheva S."/>
            <person name="Morgado L.N."/>
            <person name="Niskanen T."/>
            <person name="Noordeloos M.E."/>
            <person name="Ohm R.A."/>
            <person name="Ortiz-Santana B."/>
            <person name="Ovrebo C."/>
            <person name="Racz N."/>
            <person name="Riley R."/>
            <person name="Savchenko A."/>
            <person name="Shiryaev A."/>
            <person name="Soop K."/>
            <person name="Spirin V."/>
            <person name="Szebenyi C."/>
            <person name="Tomsovsky M."/>
            <person name="Tulloss R.E."/>
            <person name="Uehling J."/>
            <person name="Grigoriev I.V."/>
            <person name="Vagvolgyi C."/>
            <person name="Papp T."/>
            <person name="Martin F.M."/>
            <person name="Miettinen O."/>
            <person name="Hibbett D.S."/>
            <person name="Nagy L.G."/>
        </authorList>
    </citation>
    <scope>NUCLEOTIDE SEQUENCE [LARGE SCALE GENOMIC DNA]</scope>
    <source>
        <strain evidence="1 2">NL-1719</strain>
    </source>
</reference>
<proteinExistence type="predicted"/>
<evidence type="ECO:0000313" key="2">
    <source>
        <dbReference type="Proteomes" id="UP000308600"/>
    </source>
</evidence>
<gene>
    <name evidence="1" type="ORF">BDN72DRAFT_86508</name>
</gene>
<organism evidence="1 2">
    <name type="scientific">Pluteus cervinus</name>
    <dbReference type="NCBI Taxonomy" id="181527"/>
    <lineage>
        <taxon>Eukaryota</taxon>
        <taxon>Fungi</taxon>
        <taxon>Dikarya</taxon>
        <taxon>Basidiomycota</taxon>
        <taxon>Agaricomycotina</taxon>
        <taxon>Agaricomycetes</taxon>
        <taxon>Agaricomycetidae</taxon>
        <taxon>Agaricales</taxon>
        <taxon>Pluteineae</taxon>
        <taxon>Pluteaceae</taxon>
        <taxon>Pluteus</taxon>
    </lineage>
</organism>
<accession>A0ACD3APR9</accession>
<protein>
    <submittedName>
        <fullName evidence="1">Uncharacterized protein</fullName>
    </submittedName>
</protein>
<evidence type="ECO:0000313" key="1">
    <source>
        <dbReference type="EMBL" id="TFK67659.1"/>
    </source>
</evidence>
<dbReference type="Proteomes" id="UP000308600">
    <property type="component" value="Unassembled WGS sequence"/>
</dbReference>
<sequence>MQSRTKETPDIGAQIHEVLPPEVMSRVFTLFNENLVDGRPQISKLALVCSQWADIVRSTPELFTRYQLTFYYGTPPDVLTQAALDWFARSGSLPVDLSICYGWWGKFGTLSTHLKTLLDTIAARLRVFRCRVRRNRLADFAEMLPPLPFLECLDFTSEVVVGENPEAPVAFVLPSFVVSSPSLKHLVLHGTFGQAFTRNIESFVAWRRLTQLDISDIGVPSDTIRKTFFLCTNIKEASFRLMGWRRKETPASLPPTRLAYLHKLAISMGDSHHQKVDIAPFFSSLSLPSLIELRLENTFEKNRILPVSQALLQLHTEQPFALQKLVIKLVPVELDELCQLLSYQQTLTSIDLFGPDYLSDKFFKFLNDPSASHQKVLPDLVSIKLNHLSLTHAQTEL</sequence>
<dbReference type="EMBL" id="ML208370">
    <property type="protein sequence ID" value="TFK67659.1"/>
    <property type="molecule type" value="Genomic_DNA"/>
</dbReference>
<keyword evidence="2" id="KW-1185">Reference proteome</keyword>
<name>A0ACD3APR9_9AGAR</name>